<dbReference type="PANTHER" id="PTHR43602">
    <property type="match status" value="1"/>
</dbReference>
<evidence type="ECO:0000256" key="7">
    <source>
        <dbReference type="ARBA" id="ARBA00040545"/>
    </source>
</evidence>
<dbReference type="Gene3D" id="3.90.226.10">
    <property type="entry name" value="2-enoyl-CoA Hydratase, Chain A, domain 1"/>
    <property type="match status" value="1"/>
</dbReference>
<organism evidence="8 9">
    <name type="scientific">Cyclotella atomus</name>
    <dbReference type="NCBI Taxonomy" id="382360"/>
    <lineage>
        <taxon>Eukaryota</taxon>
        <taxon>Sar</taxon>
        <taxon>Stramenopiles</taxon>
        <taxon>Ochrophyta</taxon>
        <taxon>Bacillariophyta</taxon>
        <taxon>Coscinodiscophyceae</taxon>
        <taxon>Thalassiosirophycidae</taxon>
        <taxon>Stephanodiscales</taxon>
        <taxon>Stephanodiscaceae</taxon>
        <taxon>Cyclotella</taxon>
    </lineage>
</organism>
<evidence type="ECO:0000256" key="6">
    <source>
        <dbReference type="ARBA" id="ARBA00037410"/>
    </source>
</evidence>
<dbReference type="InterPro" id="IPR029045">
    <property type="entry name" value="ClpP/crotonase-like_dom_sf"/>
</dbReference>
<keyword evidence="3" id="KW-0809">Transit peptide</keyword>
<keyword evidence="4" id="KW-0443">Lipid metabolism</keyword>
<name>A0ABD3NKN3_9STRA</name>
<evidence type="ECO:0000256" key="3">
    <source>
        <dbReference type="ARBA" id="ARBA00022946"/>
    </source>
</evidence>
<evidence type="ECO:0000256" key="1">
    <source>
        <dbReference type="ARBA" id="ARBA00004173"/>
    </source>
</evidence>
<dbReference type="AlphaFoldDB" id="A0ABD3NKN3"/>
<dbReference type="SUPFAM" id="SSF52096">
    <property type="entry name" value="ClpP/crotonase"/>
    <property type="match status" value="1"/>
</dbReference>
<comment type="caution">
    <text evidence="8">The sequence shown here is derived from an EMBL/GenBank/DDBJ whole genome shotgun (WGS) entry which is preliminary data.</text>
</comment>
<reference evidence="8 9" key="1">
    <citation type="submission" date="2024-10" db="EMBL/GenBank/DDBJ databases">
        <title>Updated reference genomes for cyclostephanoid diatoms.</title>
        <authorList>
            <person name="Roberts W.R."/>
            <person name="Alverson A.J."/>
        </authorList>
    </citation>
    <scope>NUCLEOTIDE SEQUENCE [LARGE SCALE GENOMIC DNA]</scope>
    <source>
        <strain evidence="8 9">AJA010-31</strain>
    </source>
</reference>
<evidence type="ECO:0000256" key="5">
    <source>
        <dbReference type="ARBA" id="ARBA00023128"/>
    </source>
</evidence>
<dbReference type="Gene3D" id="1.10.12.10">
    <property type="entry name" value="Lyase 2-enoyl-coa Hydratase, Chain A, domain 2"/>
    <property type="match status" value="1"/>
</dbReference>
<dbReference type="InterPro" id="IPR014748">
    <property type="entry name" value="Enoyl-CoA_hydra_C"/>
</dbReference>
<dbReference type="InterPro" id="IPR052377">
    <property type="entry name" value="Mitochondrial_ECH-domain"/>
</dbReference>
<accession>A0ABD3NKN3</accession>
<evidence type="ECO:0000256" key="2">
    <source>
        <dbReference type="ARBA" id="ARBA00022832"/>
    </source>
</evidence>
<sequence length="248" mass="26990">MCSSKSNILIREDIAKTGISILTLNKPEKYNVLSSQMLDALRSELDSIAADESIRVLIMGAAGKTFCSGHDLKEIQMNTHQLFAKCSQVMMNINKLPQPVIAMVQGVATAAGCQLVASCDLAVASEDARFGVSGINIGLFCSTPAVALSRNIHKKHAMQMLLTGELISSNDALSFAIGNNQTSNMISLKSSDAVRLGKKMFYEQLQMDLESAYAYATERIVCNMEYENTKKGIHEFLTRPTTNKKSGP</sequence>
<dbReference type="GO" id="GO:0005739">
    <property type="term" value="C:mitochondrion"/>
    <property type="evidence" value="ECO:0007669"/>
    <property type="project" value="UniProtKB-SubCell"/>
</dbReference>
<dbReference type="Proteomes" id="UP001530400">
    <property type="component" value="Unassembled WGS sequence"/>
</dbReference>
<dbReference type="Pfam" id="PF00378">
    <property type="entry name" value="ECH_1"/>
    <property type="match status" value="1"/>
</dbReference>
<dbReference type="CDD" id="cd06558">
    <property type="entry name" value="crotonase-like"/>
    <property type="match status" value="1"/>
</dbReference>
<dbReference type="EMBL" id="JALLPJ020001098">
    <property type="protein sequence ID" value="KAL3776446.1"/>
    <property type="molecule type" value="Genomic_DNA"/>
</dbReference>
<keyword evidence="9" id="KW-1185">Reference proteome</keyword>
<protein>
    <recommendedName>
        <fullName evidence="7">Enoyl-CoA hydratase domain-containing protein 3, mitochondrial</fullName>
    </recommendedName>
</protein>
<evidence type="ECO:0000256" key="4">
    <source>
        <dbReference type="ARBA" id="ARBA00023098"/>
    </source>
</evidence>
<comment type="subcellular location">
    <subcellularLocation>
        <location evidence="1">Mitochondrion</location>
    </subcellularLocation>
</comment>
<gene>
    <name evidence="8" type="ORF">ACHAWO_005920</name>
</gene>
<dbReference type="GO" id="GO:0006631">
    <property type="term" value="P:fatty acid metabolic process"/>
    <property type="evidence" value="ECO:0007669"/>
    <property type="project" value="UniProtKB-KW"/>
</dbReference>
<evidence type="ECO:0000313" key="8">
    <source>
        <dbReference type="EMBL" id="KAL3776446.1"/>
    </source>
</evidence>
<dbReference type="PANTHER" id="PTHR43602:SF1">
    <property type="entry name" value="ENOYL-COA HYDRATASE DOMAIN-CONTAINING PROTEIN 3, MITOCHONDRIAL"/>
    <property type="match status" value="1"/>
</dbReference>
<proteinExistence type="predicted"/>
<evidence type="ECO:0000313" key="9">
    <source>
        <dbReference type="Proteomes" id="UP001530400"/>
    </source>
</evidence>
<keyword evidence="2" id="KW-0276">Fatty acid metabolism</keyword>
<keyword evidence="5" id="KW-0496">Mitochondrion</keyword>
<comment type="function">
    <text evidence="6">May play a role in fatty acid biosynthesis and insulin sensitivity.</text>
</comment>
<dbReference type="InterPro" id="IPR001753">
    <property type="entry name" value="Enoyl-CoA_hydra/iso"/>
</dbReference>